<proteinExistence type="predicted"/>
<dbReference type="STRING" id="5353.A0A1Q3E3W4"/>
<gene>
    <name evidence="1" type="ORF">LENED_003546</name>
</gene>
<reference evidence="1 2" key="1">
    <citation type="submission" date="2016-08" db="EMBL/GenBank/DDBJ databases">
        <authorList>
            <consortium name="Lentinula edodes genome sequencing consortium"/>
            <person name="Sakamoto Y."/>
            <person name="Nakade K."/>
            <person name="Sato S."/>
            <person name="Yoshida Y."/>
            <person name="Miyazaki K."/>
            <person name="Natsume S."/>
            <person name="Konno N."/>
        </authorList>
    </citation>
    <scope>NUCLEOTIDE SEQUENCE [LARGE SCALE GENOMIC DNA]</scope>
    <source>
        <strain evidence="1 2">NBRC 111202</strain>
    </source>
</reference>
<evidence type="ECO:0000313" key="1">
    <source>
        <dbReference type="EMBL" id="GAW01923.1"/>
    </source>
</evidence>
<comment type="caution">
    <text evidence="1">The sequence shown here is derived from an EMBL/GenBank/DDBJ whole genome shotgun (WGS) entry which is preliminary data.</text>
</comment>
<dbReference type="PANTHER" id="PTHR28271:SF1">
    <property type="entry name" value="LARGE RIBOSOMAL SUBUNIT PROTEIN ML60"/>
    <property type="match status" value="1"/>
</dbReference>
<dbReference type="GO" id="GO:0003735">
    <property type="term" value="F:structural constituent of ribosome"/>
    <property type="evidence" value="ECO:0007669"/>
    <property type="project" value="TreeGrafter"/>
</dbReference>
<keyword evidence="1" id="KW-0689">Ribosomal protein</keyword>
<dbReference type="AlphaFoldDB" id="A0A1Q3E3W4"/>
<dbReference type="Proteomes" id="UP000188533">
    <property type="component" value="Unassembled WGS sequence"/>
</dbReference>
<keyword evidence="2" id="KW-1185">Reference proteome</keyword>
<sequence>MFGPFRASHVNSGGLLWKIPWKLSTTRKANARHRLKKVDAVIEAVRASGVQKGRLNFQRSTRCLLATNTLFSVPMLVDTVKGYTRFQNGLELHKEPIRKVSDTFTFGLSHIVNSTT</sequence>
<organism evidence="1 2">
    <name type="scientific">Lentinula edodes</name>
    <name type="common">Shiitake mushroom</name>
    <name type="synonym">Lentinus edodes</name>
    <dbReference type="NCBI Taxonomy" id="5353"/>
    <lineage>
        <taxon>Eukaryota</taxon>
        <taxon>Fungi</taxon>
        <taxon>Dikarya</taxon>
        <taxon>Basidiomycota</taxon>
        <taxon>Agaricomycotina</taxon>
        <taxon>Agaricomycetes</taxon>
        <taxon>Agaricomycetidae</taxon>
        <taxon>Agaricales</taxon>
        <taxon>Marasmiineae</taxon>
        <taxon>Omphalotaceae</taxon>
        <taxon>Lentinula</taxon>
    </lineage>
</organism>
<evidence type="ECO:0000313" key="2">
    <source>
        <dbReference type="Proteomes" id="UP000188533"/>
    </source>
</evidence>
<name>A0A1Q3E3W4_LENED</name>
<accession>A0A1Q3E3W4</accession>
<keyword evidence="1" id="KW-0687">Ribonucleoprotein</keyword>
<protein>
    <submittedName>
        <fullName evidence="1">60s ribosomal protein l31</fullName>
    </submittedName>
</protein>
<dbReference type="GO" id="GO:0005762">
    <property type="term" value="C:mitochondrial large ribosomal subunit"/>
    <property type="evidence" value="ECO:0007669"/>
    <property type="project" value="TreeGrafter"/>
</dbReference>
<reference evidence="1 2" key="2">
    <citation type="submission" date="2017-02" db="EMBL/GenBank/DDBJ databases">
        <title>A genome survey and senescence transcriptome analysis in Lentinula edodes.</title>
        <authorList>
            <person name="Sakamoto Y."/>
            <person name="Nakade K."/>
            <person name="Sato S."/>
            <person name="Yoshida Y."/>
            <person name="Miyazaki K."/>
            <person name="Natsume S."/>
            <person name="Konno N."/>
        </authorList>
    </citation>
    <scope>NUCLEOTIDE SEQUENCE [LARGE SCALE GENOMIC DNA]</scope>
    <source>
        <strain evidence="1 2">NBRC 111202</strain>
    </source>
</reference>
<dbReference type="Pfam" id="PF09784">
    <property type="entry name" value="L31"/>
    <property type="match status" value="1"/>
</dbReference>
<dbReference type="EMBL" id="BDGU01000078">
    <property type="protein sequence ID" value="GAW01923.1"/>
    <property type="molecule type" value="Genomic_DNA"/>
</dbReference>
<dbReference type="PANTHER" id="PTHR28271">
    <property type="entry name" value="54S RIBOSOMAL PROTEIN L31, MITOCHONDRIAL"/>
    <property type="match status" value="1"/>
</dbReference>
<dbReference type="InterPro" id="IPR016340">
    <property type="entry name" value="Ribosomal_mL60"/>
</dbReference>